<organism evidence="2 3">
    <name type="scientific">Paramuricea clavata</name>
    <name type="common">Red gorgonian</name>
    <name type="synonym">Violescent sea-whip</name>
    <dbReference type="NCBI Taxonomy" id="317549"/>
    <lineage>
        <taxon>Eukaryota</taxon>
        <taxon>Metazoa</taxon>
        <taxon>Cnidaria</taxon>
        <taxon>Anthozoa</taxon>
        <taxon>Octocorallia</taxon>
        <taxon>Malacalcyonacea</taxon>
        <taxon>Plexauridae</taxon>
        <taxon>Paramuricea</taxon>
    </lineage>
</organism>
<accession>A0A6S7IQB3</accession>
<comment type="caution">
    <text evidence="2">The sequence shown here is derived from an EMBL/GenBank/DDBJ whole genome shotgun (WGS) entry which is preliminary data.</text>
</comment>
<name>A0A6S7IQB3_PARCT</name>
<evidence type="ECO:0000313" key="3">
    <source>
        <dbReference type="Proteomes" id="UP001152795"/>
    </source>
</evidence>
<protein>
    <submittedName>
        <fullName evidence="2">Uncharacterized protein</fullName>
    </submittedName>
</protein>
<keyword evidence="3" id="KW-1185">Reference proteome</keyword>
<sequence length="118" mass="13271">MSTSNPSADGQSEVGQVFEQFQSYIDTRLSNLENSLQSANHDQPETNDIQASNKKLQREADALKFKYKANAKQFIYNAKVDDLVGSTVEHLEKENPSCEQALESAKKALVLIQKRQPR</sequence>
<dbReference type="OrthoDB" id="5980032at2759"/>
<evidence type="ECO:0000256" key="1">
    <source>
        <dbReference type="SAM" id="MobiDB-lite"/>
    </source>
</evidence>
<evidence type="ECO:0000313" key="2">
    <source>
        <dbReference type="EMBL" id="CAB4019887.1"/>
    </source>
</evidence>
<dbReference type="AlphaFoldDB" id="A0A6S7IQB3"/>
<dbReference type="Proteomes" id="UP001152795">
    <property type="component" value="Unassembled WGS sequence"/>
</dbReference>
<reference evidence="2" key="1">
    <citation type="submission" date="2020-04" db="EMBL/GenBank/DDBJ databases">
        <authorList>
            <person name="Alioto T."/>
            <person name="Alioto T."/>
            <person name="Gomez Garrido J."/>
        </authorList>
    </citation>
    <scope>NUCLEOTIDE SEQUENCE</scope>
    <source>
        <strain evidence="2">A484AB</strain>
    </source>
</reference>
<dbReference type="EMBL" id="CACRXK020010672">
    <property type="protein sequence ID" value="CAB4019887.1"/>
    <property type="molecule type" value="Genomic_DNA"/>
</dbReference>
<gene>
    <name evidence="2" type="ORF">PACLA_8A051125</name>
</gene>
<feature type="region of interest" description="Disordered" evidence="1">
    <location>
        <begin position="32"/>
        <end position="52"/>
    </location>
</feature>
<proteinExistence type="predicted"/>